<dbReference type="NCBIfam" id="NF006837">
    <property type="entry name" value="PRK09357.1-2"/>
    <property type="match status" value="1"/>
</dbReference>
<feature type="binding site" evidence="6">
    <location>
        <begin position="65"/>
        <end position="67"/>
    </location>
    <ligand>
        <name>substrate</name>
    </ligand>
</feature>
<accession>A0ABW4YKG0</accession>
<evidence type="ECO:0000256" key="3">
    <source>
        <dbReference type="ARBA" id="ARBA00022723"/>
    </source>
</evidence>
<dbReference type="InterPro" id="IPR004722">
    <property type="entry name" value="DHOase"/>
</dbReference>
<dbReference type="GO" id="GO:0004151">
    <property type="term" value="F:dihydroorotase activity"/>
    <property type="evidence" value="ECO:0007669"/>
    <property type="project" value="UniProtKB-EC"/>
</dbReference>
<organism evidence="8 9">
    <name type="scientific">Paenibacillus yanchengensis</name>
    <dbReference type="NCBI Taxonomy" id="2035833"/>
    <lineage>
        <taxon>Bacteria</taxon>
        <taxon>Bacillati</taxon>
        <taxon>Bacillota</taxon>
        <taxon>Bacilli</taxon>
        <taxon>Bacillales</taxon>
        <taxon>Paenibacillaceae</taxon>
        <taxon>Paenibacillus</taxon>
    </lineage>
</organism>
<keyword evidence="4 6" id="KW-0378">Hydrolase</keyword>
<reference evidence="9" key="1">
    <citation type="journal article" date="2019" name="Int. J. Syst. Evol. Microbiol.">
        <title>The Global Catalogue of Microorganisms (GCM) 10K type strain sequencing project: providing services to taxonomists for standard genome sequencing and annotation.</title>
        <authorList>
            <consortium name="The Broad Institute Genomics Platform"/>
            <consortium name="The Broad Institute Genome Sequencing Center for Infectious Disease"/>
            <person name="Wu L."/>
            <person name="Ma J."/>
        </authorList>
    </citation>
    <scope>NUCLEOTIDE SEQUENCE [LARGE SCALE GENOMIC DNA]</scope>
    <source>
        <strain evidence="9">GH52</strain>
    </source>
</reference>
<dbReference type="SUPFAM" id="SSF51556">
    <property type="entry name" value="Metallo-dependent hydrolases"/>
    <property type="match status" value="1"/>
</dbReference>
<evidence type="ECO:0000256" key="1">
    <source>
        <dbReference type="ARBA" id="ARBA00002368"/>
    </source>
</evidence>
<dbReference type="PANTHER" id="PTHR43668:SF2">
    <property type="entry name" value="ALLANTOINASE"/>
    <property type="match status" value="1"/>
</dbReference>
<evidence type="ECO:0000313" key="8">
    <source>
        <dbReference type="EMBL" id="MFD2116200.1"/>
    </source>
</evidence>
<feature type="binding site" evidence="6">
    <location>
        <position position="309"/>
    </location>
    <ligand>
        <name>Zn(2+)</name>
        <dbReference type="ChEBI" id="CHEBI:29105"/>
        <label>1</label>
    </ligand>
</feature>
<evidence type="ECO:0000256" key="4">
    <source>
        <dbReference type="ARBA" id="ARBA00022801"/>
    </source>
</evidence>
<dbReference type="InterPro" id="IPR050138">
    <property type="entry name" value="DHOase/Allantoinase_Hydrolase"/>
</dbReference>
<dbReference type="InterPro" id="IPR032466">
    <property type="entry name" value="Metal_Hydrolase"/>
</dbReference>
<feature type="binding site" evidence="6">
    <location>
        <position position="182"/>
    </location>
    <ligand>
        <name>Zn(2+)</name>
        <dbReference type="ChEBI" id="CHEBI:29105"/>
        <label>2</label>
    </ligand>
</feature>
<dbReference type="HAMAP" id="MF_00220_B">
    <property type="entry name" value="PyrC_classI_B"/>
    <property type="match status" value="1"/>
</dbReference>
<dbReference type="EC" id="3.5.2.3" evidence="6"/>
<feature type="binding site" evidence="6">
    <location>
        <position position="155"/>
    </location>
    <ligand>
        <name>Zn(2+)</name>
        <dbReference type="ChEBI" id="CHEBI:29105"/>
        <label>2</label>
    </ligand>
</feature>
<dbReference type="EMBL" id="JBHUHO010000030">
    <property type="protein sequence ID" value="MFD2116200.1"/>
    <property type="molecule type" value="Genomic_DNA"/>
</dbReference>
<keyword evidence="9" id="KW-1185">Reference proteome</keyword>
<dbReference type="Gene3D" id="3.20.20.140">
    <property type="entry name" value="Metal-dependent hydrolases"/>
    <property type="match status" value="1"/>
</dbReference>
<name>A0ABW4YKG0_9BACL</name>
<comment type="function">
    <text evidence="1 6">Catalyzes the reversible cyclization of carbamoyl aspartate to dihydroorotate.</text>
</comment>
<dbReference type="NCBIfam" id="TIGR00857">
    <property type="entry name" value="pyrC_multi"/>
    <property type="match status" value="1"/>
</dbReference>
<gene>
    <name evidence="6" type="primary">pyrC</name>
    <name evidence="8" type="ORF">ACFSJH_10750</name>
</gene>
<comment type="similarity">
    <text evidence="2 6">Belongs to the metallo-dependent hydrolases superfamily. DHOase family. Class I DHOase subfamily.</text>
</comment>
<comment type="catalytic activity">
    <reaction evidence="6">
        <text>(S)-dihydroorotate + H2O = N-carbamoyl-L-aspartate + H(+)</text>
        <dbReference type="Rhea" id="RHEA:24296"/>
        <dbReference type="ChEBI" id="CHEBI:15377"/>
        <dbReference type="ChEBI" id="CHEBI:15378"/>
        <dbReference type="ChEBI" id="CHEBI:30864"/>
        <dbReference type="ChEBI" id="CHEBI:32814"/>
        <dbReference type="EC" id="3.5.2.3"/>
    </reaction>
</comment>
<dbReference type="PROSITE" id="PS00483">
    <property type="entry name" value="DIHYDROOROTASE_2"/>
    <property type="match status" value="1"/>
</dbReference>
<dbReference type="InterPro" id="IPR002195">
    <property type="entry name" value="Dihydroorotase_CS"/>
</dbReference>
<evidence type="ECO:0000256" key="5">
    <source>
        <dbReference type="ARBA" id="ARBA00022975"/>
    </source>
</evidence>
<comment type="pathway">
    <text evidence="6">Pyrimidine metabolism; UMP biosynthesis via de novo pathway; (S)-dihydroorotate from bicarbonate: step 3/3.</text>
</comment>
<comment type="caution">
    <text evidence="8">The sequence shown here is derived from an EMBL/GenBank/DDBJ whole genome shotgun (WGS) entry which is preliminary data.</text>
</comment>
<dbReference type="Gene3D" id="2.30.40.10">
    <property type="entry name" value="Urease, subunit C, domain 1"/>
    <property type="match status" value="1"/>
</dbReference>
<dbReference type="Proteomes" id="UP001597362">
    <property type="component" value="Unassembled WGS sequence"/>
</dbReference>
<feature type="binding site" evidence="6">
    <location>
        <position position="235"/>
    </location>
    <ligand>
        <name>Zn(2+)</name>
        <dbReference type="ChEBI" id="CHEBI:29105"/>
        <label>2</label>
    </ligand>
</feature>
<protein>
    <recommendedName>
        <fullName evidence="6">Dihydroorotase</fullName>
        <shortName evidence="6">DHOase</shortName>
        <ecNumber evidence="6">3.5.2.3</ecNumber>
    </recommendedName>
</protein>
<evidence type="ECO:0000256" key="6">
    <source>
        <dbReference type="HAMAP-Rule" id="MF_00220"/>
    </source>
</evidence>
<feature type="binding site" evidence="6">
    <location>
        <position position="97"/>
    </location>
    <ligand>
        <name>substrate</name>
    </ligand>
</feature>
<feature type="binding site" evidence="6">
    <location>
        <position position="282"/>
    </location>
    <ligand>
        <name>substrate</name>
    </ligand>
</feature>
<dbReference type="Pfam" id="PF12890">
    <property type="entry name" value="DHOase"/>
    <property type="match status" value="1"/>
</dbReference>
<keyword evidence="5 6" id="KW-0665">Pyrimidine biosynthesis</keyword>
<feature type="binding site" evidence="6">
    <location>
        <position position="313"/>
    </location>
    <ligand>
        <name>substrate</name>
    </ligand>
</feature>
<feature type="binding site" evidence="6">
    <location>
        <position position="63"/>
    </location>
    <ligand>
        <name>Zn(2+)</name>
        <dbReference type="ChEBI" id="CHEBI:29105"/>
        <label>1</label>
    </ligand>
</feature>
<keyword evidence="6" id="KW-0862">Zinc</keyword>
<dbReference type="PROSITE" id="PS00482">
    <property type="entry name" value="DIHYDROOROTASE_1"/>
    <property type="match status" value="1"/>
</dbReference>
<dbReference type="InterPro" id="IPR011059">
    <property type="entry name" value="Metal-dep_hydrolase_composite"/>
</dbReference>
<dbReference type="InterPro" id="IPR024403">
    <property type="entry name" value="DHOase_cat"/>
</dbReference>
<feature type="binding site" evidence="6">
    <location>
        <begin position="327"/>
        <end position="328"/>
    </location>
    <ligand>
        <name>substrate</name>
    </ligand>
</feature>
<feature type="domain" description="Dihydroorotase catalytic" evidence="7">
    <location>
        <begin position="52"/>
        <end position="240"/>
    </location>
</feature>
<dbReference type="RefSeq" id="WP_377772151.1">
    <property type="nucleotide sequence ID" value="NZ_JBHUHO010000030.1"/>
</dbReference>
<dbReference type="CDD" id="cd01317">
    <property type="entry name" value="DHOase_IIa"/>
    <property type="match status" value="1"/>
</dbReference>
<dbReference type="PANTHER" id="PTHR43668">
    <property type="entry name" value="ALLANTOINASE"/>
    <property type="match status" value="1"/>
</dbReference>
<proteinExistence type="inferred from homology"/>
<evidence type="ECO:0000313" key="9">
    <source>
        <dbReference type="Proteomes" id="UP001597362"/>
    </source>
</evidence>
<keyword evidence="3 6" id="KW-0479">Metal-binding</keyword>
<comment type="cofactor">
    <cofactor evidence="6">
        <name>Zn(2+)</name>
        <dbReference type="ChEBI" id="CHEBI:29105"/>
    </cofactor>
    <text evidence="6">Binds 2 Zn(2+) ions per subunit.</text>
</comment>
<feature type="active site" evidence="6">
    <location>
        <position position="309"/>
    </location>
</feature>
<feature type="binding site" evidence="6">
    <location>
        <position position="155"/>
    </location>
    <ligand>
        <name>Zn(2+)</name>
        <dbReference type="ChEBI" id="CHEBI:29105"/>
        <label>1</label>
    </ligand>
</feature>
<dbReference type="SUPFAM" id="SSF51338">
    <property type="entry name" value="Composite domain of metallo-dependent hydrolases"/>
    <property type="match status" value="1"/>
</dbReference>
<evidence type="ECO:0000259" key="7">
    <source>
        <dbReference type="Pfam" id="PF12890"/>
    </source>
</evidence>
<evidence type="ECO:0000256" key="2">
    <source>
        <dbReference type="ARBA" id="ARBA00010286"/>
    </source>
</evidence>
<feature type="binding site" evidence="6">
    <location>
        <position position="65"/>
    </location>
    <ligand>
        <name>Zn(2+)</name>
        <dbReference type="ChEBI" id="CHEBI:29105"/>
        <label>1</label>
    </ligand>
</feature>
<sequence>MSLWIMNGQVWNETKQALEVNHVYVVDGKVARIVTNGESVDTAGAEVIDATGKLVAPGFIDMHVHLRDPGFEYKEDIVTGALSAAKGGFTTIACMPNTRPVTDTKETVQYIVEKAQQSAVVKVLPYAAITKNELGRELTNFEELKEAGAIGFTDDGVGVQNAQMMKDAMYLAKSLDMPVIAHCEDDTLVKGAWASEGAFSRKYGLKAIPNESEAIHVGRDVLLAEATGVHYHVCHVSTEQSVRLIRQAKQVGVRVTAEVCPHHLILSDEDIPGLDDANWKMNPPLRTPRDVQAMIEALEDGTIDMIVTDHAPHSAEEKNKGVDLAPFGIVGLETAFPLLYTKFVATGKWTLGFLLQRMTADPARVFRLNTGLLALDAPADLTIVDLDLEKEVDPEQFASKSNNTPFGGWKLKGWPTTTIVDGKVVWTE</sequence>